<reference evidence="1" key="1">
    <citation type="submission" date="2022-08" db="EMBL/GenBank/DDBJ databases">
        <authorList>
            <consortium name="DOE Joint Genome Institute"/>
            <person name="Min B."/>
            <person name="Riley R."/>
            <person name="Sierra-Patev S."/>
            <person name="Naranjo-Ortiz M."/>
            <person name="Looney B."/>
            <person name="Konkel Z."/>
            <person name="Slot J.C."/>
            <person name="Sakamoto Y."/>
            <person name="Steenwyk J.L."/>
            <person name="Rokas A."/>
            <person name="Carro J."/>
            <person name="Camarero S."/>
            <person name="Ferreira P."/>
            <person name="Molpeceres G."/>
            <person name="Ruiz-Duenas F.J."/>
            <person name="Serrano A."/>
            <person name="Henrissat B."/>
            <person name="Drula E."/>
            <person name="Hughes K.W."/>
            <person name="Mata J.L."/>
            <person name="Ishikawa N.K."/>
            <person name="Vargas-Isla R."/>
            <person name="Ushijima S."/>
            <person name="Smith C.A."/>
            <person name="Ahrendt S."/>
            <person name="Andreopoulos W."/>
            <person name="He G."/>
            <person name="Labutti K."/>
            <person name="Lipzen A."/>
            <person name="Ng V."/>
            <person name="Sandor L."/>
            <person name="Barry K."/>
            <person name="Martinez A.T."/>
            <person name="Xiao Y."/>
            <person name="Gibbons J.G."/>
            <person name="Terashima K."/>
            <person name="Hibbett D.S."/>
            <person name="Grigoriev I.V."/>
        </authorList>
    </citation>
    <scope>NUCLEOTIDE SEQUENCE</scope>
    <source>
        <strain evidence="1">TFB10827</strain>
    </source>
</reference>
<comment type="caution">
    <text evidence="1">The sequence shown here is derived from an EMBL/GenBank/DDBJ whole genome shotgun (WGS) entry which is preliminary data.</text>
</comment>
<sequence>MSSLPTTESIPTFITARIAARPRVIPLYVTPILNQPRRILSIHHVLPAKPYARAERNGLESPASTAVSSGSSTESGATANVGALLSEPRLILIPPPNANVTVKSSGWHAASAKEYHKFARKAVDMYLNHKVNLSSQDSAALERAREHLPTLLSGTTFTVFPLWSMDFPAGQSRRLTSTTVIYRVFFQRHRNLPMNPALFVHGDLIIMRVGKLNTANVVNTQAGDPELTAAADDHSFVRKERDSIVFFDSIQRQPVENFIILTYTIESHSNNDFLLGNQHLIIATLSFTKRVLERQRST</sequence>
<accession>A0ABQ8PXG6</accession>
<keyword evidence="2" id="KW-1185">Reference proteome</keyword>
<proteinExistence type="predicted"/>
<evidence type="ECO:0000313" key="2">
    <source>
        <dbReference type="Proteomes" id="UP001163828"/>
    </source>
</evidence>
<evidence type="ECO:0000313" key="1">
    <source>
        <dbReference type="EMBL" id="KAJ3991057.1"/>
    </source>
</evidence>
<name>A0ABQ8PXG6_9AGAR</name>
<organism evidence="1 2">
    <name type="scientific">Lentinula boryana</name>
    <dbReference type="NCBI Taxonomy" id="40481"/>
    <lineage>
        <taxon>Eukaryota</taxon>
        <taxon>Fungi</taxon>
        <taxon>Dikarya</taxon>
        <taxon>Basidiomycota</taxon>
        <taxon>Agaricomycotina</taxon>
        <taxon>Agaricomycetes</taxon>
        <taxon>Agaricomycetidae</taxon>
        <taxon>Agaricales</taxon>
        <taxon>Marasmiineae</taxon>
        <taxon>Omphalotaceae</taxon>
        <taxon>Lentinula</taxon>
    </lineage>
</organism>
<dbReference type="Proteomes" id="UP001163828">
    <property type="component" value="Unassembled WGS sequence"/>
</dbReference>
<protein>
    <submittedName>
        <fullName evidence="1">Uncharacterized protein</fullName>
    </submittedName>
</protein>
<gene>
    <name evidence="1" type="ORF">F5050DRAFT_1716399</name>
</gene>
<dbReference type="EMBL" id="MU791207">
    <property type="protein sequence ID" value="KAJ3991057.1"/>
    <property type="molecule type" value="Genomic_DNA"/>
</dbReference>